<dbReference type="InterPro" id="IPR011990">
    <property type="entry name" value="TPR-like_helical_dom_sf"/>
</dbReference>
<dbReference type="Proteomes" id="UP000622475">
    <property type="component" value="Unassembled WGS sequence"/>
</dbReference>
<reference evidence="3" key="1">
    <citation type="submission" date="2020-10" db="EMBL/GenBank/DDBJ databases">
        <title>Mucilaginibacter mali sp. nov., isolated from rhizosphere soil of apple orchard.</title>
        <authorList>
            <person name="Lee J.-S."/>
            <person name="Kim H.S."/>
            <person name="Kim J.-S."/>
        </authorList>
    </citation>
    <scope>NUCLEOTIDE SEQUENCE</scope>
    <source>
        <strain evidence="3">KCTC 22746</strain>
    </source>
</reference>
<dbReference type="Gene3D" id="1.25.40.10">
    <property type="entry name" value="Tetratricopeptide repeat domain"/>
    <property type="match status" value="1"/>
</dbReference>
<evidence type="ECO:0000256" key="1">
    <source>
        <dbReference type="SAM" id="MobiDB-lite"/>
    </source>
</evidence>
<proteinExistence type="predicted"/>
<evidence type="ECO:0000313" key="4">
    <source>
        <dbReference type="Proteomes" id="UP000622475"/>
    </source>
</evidence>
<keyword evidence="4" id="KW-1185">Reference proteome</keyword>
<gene>
    <name evidence="3" type="ORF">IRJ16_17530</name>
</gene>
<sequence>MNPTLFILLEAAKPPAEENIKIGEILAPILSGLAFTLSAAAFIFTVIIQLKERKRNLRQTLSTSLSDIARINVDVSKLKNEVEDGDAGVIKMLKSYNAQRGTLASNADFLIKENEKLITDSDCQLMAFTYDDLGDTRKAKEYWQQAIDRSDTPAQKHLHQRDYAAFLYSNNEEKEGRDLFEASLNGRLNETDNELRYLSETYLIWAKLERNFDDQGEFDRLMDRAKEQCHKIKHKGKQKEMGRLIEQTINPPIKKEKQGSEKE</sequence>
<protein>
    <recommendedName>
        <fullName evidence="5">Tetratricopeptide repeat protein</fullName>
    </recommendedName>
</protein>
<keyword evidence="2" id="KW-0472">Membrane</keyword>
<keyword evidence="2" id="KW-0812">Transmembrane</keyword>
<evidence type="ECO:0000313" key="3">
    <source>
        <dbReference type="EMBL" id="MBE9663692.1"/>
    </source>
</evidence>
<keyword evidence="2" id="KW-1133">Transmembrane helix</keyword>
<feature type="region of interest" description="Disordered" evidence="1">
    <location>
        <begin position="232"/>
        <end position="263"/>
    </location>
</feature>
<feature type="transmembrane region" description="Helical" evidence="2">
    <location>
        <begin position="25"/>
        <end position="48"/>
    </location>
</feature>
<comment type="caution">
    <text evidence="3">The sequence shown here is derived from an EMBL/GenBank/DDBJ whole genome shotgun (WGS) entry which is preliminary data.</text>
</comment>
<evidence type="ECO:0008006" key="5">
    <source>
        <dbReference type="Google" id="ProtNLM"/>
    </source>
</evidence>
<organism evidence="3 4">
    <name type="scientific">Mucilaginibacter myungsuensis</name>
    <dbReference type="NCBI Taxonomy" id="649104"/>
    <lineage>
        <taxon>Bacteria</taxon>
        <taxon>Pseudomonadati</taxon>
        <taxon>Bacteroidota</taxon>
        <taxon>Sphingobacteriia</taxon>
        <taxon>Sphingobacteriales</taxon>
        <taxon>Sphingobacteriaceae</taxon>
        <taxon>Mucilaginibacter</taxon>
    </lineage>
</organism>
<dbReference type="RefSeq" id="WP_194112937.1">
    <property type="nucleotide sequence ID" value="NZ_JADFFL010000007.1"/>
</dbReference>
<evidence type="ECO:0000256" key="2">
    <source>
        <dbReference type="SAM" id="Phobius"/>
    </source>
</evidence>
<dbReference type="AlphaFoldDB" id="A0A929KZW7"/>
<dbReference type="EMBL" id="JADFFL010000007">
    <property type="protein sequence ID" value="MBE9663692.1"/>
    <property type="molecule type" value="Genomic_DNA"/>
</dbReference>
<name>A0A929KZW7_9SPHI</name>
<feature type="compositionally biased region" description="Basic and acidic residues" evidence="1">
    <location>
        <begin position="253"/>
        <end position="263"/>
    </location>
</feature>
<accession>A0A929KZW7</accession>